<dbReference type="GeneID" id="36585623"/>
<evidence type="ECO:0000256" key="1">
    <source>
        <dbReference type="ARBA" id="ARBA00022801"/>
    </source>
</evidence>
<protein>
    <recommendedName>
        <fullName evidence="2">Alpha/beta hydrolase fold-3 domain-containing protein</fullName>
    </recommendedName>
</protein>
<proteinExistence type="predicted"/>
<keyword evidence="1" id="KW-0378">Hydrolase</keyword>
<dbReference type="InterPro" id="IPR029058">
    <property type="entry name" value="AB_hydrolase_fold"/>
</dbReference>
<reference evidence="3 4" key="1">
    <citation type="submission" date="2016-04" db="EMBL/GenBank/DDBJ databases">
        <title>A degradative enzymes factory behind the ericoid mycorrhizal symbiosis.</title>
        <authorList>
            <consortium name="DOE Joint Genome Institute"/>
            <person name="Martino E."/>
            <person name="Morin E."/>
            <person name="Grelet G."/>
            <person name="Kuo A."/>
            <person name="Kohler A."/>
            <person name="Daghino S."/>
            <person name="Barry K."/>
            <person name="Choi C."/>
            <person name="Cichocki N."/>
            <person name="Clum A."/>
            <person name="Copeland A."/>
            <person name="Hainaut M."/>
            <person name="Haridas S."/>
            <person name="Labutti K."/>
            <person name="Lindquist E."/>
            <person name="Lipzen A."/>
            <person name="Khouja H.-R."/>
            <person name="Murat C."/>
            <person name="Ohm R."/>
            <person name="Olson A."/>
            <person name="Spatafora J."/>
            <person name="Veneault-Fourrey C."/>
            <person name="Henrissat B."/>
            <person name="Grigoriev I."/>
            <person name="Martin F."/>
            <person name="Perotto S."/>
        </authorList>
    </citation>
    <scope>NUCLEOTIDE SEQUENCE [LARGE SCALE GENOMIC DNA]</scope>
    <source>
        <strain evidence="3 4">E</strain>
    </source>
</reference>
<organism evidence="3 4">
    <name type="scientific">Hyaloscypha bicolor E</name>
    <dbReference type="NCBI Taxonomy" id="1095630"/>
    <lineage>
        <taxon>Eukaryota</taxon>
        <taxon>Fungi</taxon>
        <taxon>Dikarya</taxon>
        <taxon>Ascomycota</taxon>
        <taxon>Pezizomycotina</taxon>
        <taxon>Leotiomycetes</taxon>
        <taxon>Helotiales</taxon>
        <taxon>Hyaloscyphaceae</taxon>
        <taxon>Hyaloscypha</taxon>
        <taxon>Hyaloscypha bicolor</taxon>
    </lineage>
</organism>
<dbReference type="PANTHER" id="PTHR48081">
    <property type="entry name" value="AB HYDROLASE SUPERFAMILY PROTEIN C4A8.06C"/>
    <property type="match status" value="1"/>
</dbReference>
<dbReference type="SUPFAM" id="SSF53474">
    <property type="entry name" value="alpha/beta-Hydrolases"/>
    <property type="match status" value="1"/>
</dbReference>
<keyword evidence="4" id="KW-1185">Reference proteome</keyword>
<dbReference type="AlphaFoldDB" id="A0A2J6SGZ6"/>
<feature type="domain" description="Alpha/beta hydrolase fold-3" evidence="2">
    <location>
        <begin position="95"/>
        <end position="307"/>
    </location>
</feature>
<evidence type="ECO:0000313" key="3">
    <source>
        <dbReference type="EMBL" id="PMD50043.1"/>
    </source>
</evidence>
<dbReference type="Pfam" id="PF07859">
    <property type="entry name" value="Abhydrolase_3"/>
    <property type="match status" value="1"/>
</dbReference>
<sequence>MDRASRLALANQNPELIRVLQESPPARSLDSAPSIQALRTHLASLKRNLTLSSSPSTTTPSYTETDQQIPVRDNSTITTRIHRPVPPPPEGSPGLVLFHGGGFCLGDCDNEVALCRRWTELGGVAINVAYRLAPEWRFPTAVEDAEDSLLWTSAHVKELGINPQQGFIIGGISAGANLAAVVAHLYRDEKRTPQLTGQYLCIPTTCDPVALPEKYKDVYLSREQNKDALVLNQKSIDMFEGHYNPNPHSHLRSPLLFPSHAELPPAYVQVCGADPLRDEGLIYEQVLREEGVKTRLDVFPGLPHGFWSWFPKADFSKDFQRKTVAGLKWLLGRDE</sequence>
<evidence type="ECO:0000259" key="2">
    <source>
        <dbReference type="Pfam" id="PF07859"/>
    </source>
</evidence>
<dbReference type="GO" id="GO:0016787">
    <property type="term" value="F:hydrolase activity"/>
    <property type="evidence" value="ECO:0007669"/>
    <property type="project" value="UniProtKB-KW"/>
</dbReference>
<dbReference type="EMBL" id="KZ613914">
    <property type="protein sequence ID" value="PMD50043.1"/>
    <property type="molecule type" value="Genomic_DNA"/>
</dbReference>
<name>A0A2J6SGZ6_9HELO</name>
<dbReference type="Proteomes" id="UP000235371">
    <property type="component" value="Unassembled WGS sequence"/>
</dbReference>
<dbReference type="PANTHER" id="PTHR48081:SF8">
    <property type="entry name" value="ALPHA_BETA HYDROLASE FOLD-3 DOMAIN-CONTAINING PROTEIN-RELATED"/>
    <property type="match status" value="1"/>
</dbReference>
<dbReference type="InParanoid" id="A0A2J6SGZ6"/>
<dbReference type="Gene3D" id="3.40.50.1820">
    <property type="entry name" value="alpha/beta hydrolase"/>
    <property type="match status" value="1"/>
</dbReference>
<gene>
    <name evidence="3" type="ORF">K444DRAFT_576738</name>
</gene>
<dbReference type="InterPro" id="IPR013094">
    <property type="entry name" value="AB_hydrolase_3"/>
</dbReference>
<accession>A0A2J6SGZ6</accession>
<dbReference type="RefSeq" id="XP_024726947.1">
    <property type="nucleotide sequence ID" value="XM_024877546.1"/>
</dbReference>
<dbReference type="STRING" id="1095630.A0A2J6SGZ6"/>
<dbReference type="InterPro" id="IPR050300">
    <property type="entry name" value="GDXG_lipolytic_enzyme"/>
</dbReference>
<evidence type="ECO:0000313" key="4">
    <source>
        <dbReference type="Proteomes" id="UP000235371"/>
    </source>
</evidence>
<dbReference type="OrthoDB" id="408631at2759"/>